<dbReference type="EC" id="3.1.3.16" evidence="1"/>
<dbReference type="PANTHER" id="PTHR13832:SF165">
    <property type="entry name" value="PROTEIN PHOSPHATASE 2C 49-RELATED"/>
    <property type="match status" value="1"/>
</dbReference>
<dbReference type="InterPro" id="IPR036457">
    <property type="entry name" value="PPM-type-like_dom_sf"/>
</dbReference>
<dbReference type="EMBL" id="JAMFTS010000002">
    <property type="protein sequence ID" value="KAJ4783423.1"/>
    <property type="molecule type" value="Genomic_DNA"/>
</dbReference>
<dbReference type="Gene3D" id="3.60.40.10">
    <property type="entry name" value="PPM-type phosphatase domain"/>
    <property type="match status" value="1"/>
</dbReference>
<comment type="caution">
    <text evidence="7">The sequence shown here is derived from an EMBL/GenBank/DDBJ whole genome shotgun (WGS) entry which is preliminary data.</text>
</comment>
<dbReference type="PANTHER" id="PTHR13832">
    <property type="entry name" value="PROTEIN PHOSPHATASE 2C"/>
    <property type="match status" value="1"/>
</dbReference>
<proteinExistence type="predicted"/>
<dbReference type="CDD" id="cd00143">
    <property type="entry name" value="PP2Cc"/>
    <property type="match status" value="1"/>
</dbReference>
<sequence>MLSPFFFNIRMPSSLFALPRLMITSTPSTLLSPAMPSSTPISPCLVTPPSVLTLLFGTLLLVANAGDCRAVLSRNGTALDLSHDHRPSHAPERHCVLHCGGFVDDGYLNGVLSVTRALGDWDIKCPHNAPCSTPSPLIADPEFNHTTLTPHDEFLIIASDGIWDVLSSQQAVSIVRRALRRHDDPHRSARDLAMEALHLNTCDNLTVIVVCFSSSETFSTPEPVSSLRCCKSISPEALCKLRSCLEGEDAHGNN</sequence>
<evidence type="ECO:0000259" key="6">
    <source>
        <dbReference type="PROSITE" id="PS51746"/>
    </source>
</evidence>
<keyword evidence="8" id="KW-1185">Reference proteome</keyword>
<evidence type="ECO:0000256" key="2">
    <source>
        <dbReference type="ARBA" id="ARBA00022801"/>
    </source>
</evidence>
<keyword evidence="3" id="KW-0904">Protein phosphatase</keyword>
<evidence type="ECO:0000313" key="8">
    <source>
        <dbReference type="Proteomes" id="UP001140206"/>
    </source>
</evidence>
<evidence type="ECO:0000256" key="3">
    <source>
        <dbReference type="ARBA" id="ARBA00022912"/>
    </source>
</evidence>
<accession>A0AAV8EYM8</accession>
<dbReference type="Pfam" id="PF00481">
    <property type="entry name" value="PP2C"/>
    <property type="match status" value="1"/>
</dbReference>
<name>A0AAV8EYM8_9POAL</name>
<dbReference type="InterPro" id="IPR015655">
    <property type="entry name" value="PP2C"/>
</dbReference>
<dbReference type="GO" id="GO:0004722">
    <property type="term" value="F:protein serine/threonine phosphatase activity"/>
    <property type="evidence" value="ECO:0007669"/>
    <property type="project" value="UniProtKB-EC"/>
</dbReference>
<feature type="domain" description="PPM-type phosphatase" evidence="6">
    <location>
        <begin position="1"/>
        <end position="212"/>
    </location>
</feature>
<comment type="catalytic activity">
    <reaction evidence="5">
        <text>O-phospho-L-threonyl-[protein] + H2O = L-threonyl-[protein] + phosphate</text>
        <dbReference type="Rhea" id="RHEA:47004"/>
        <dbReference type="Rhea" id="RHEA-COMP:11060"/>
        <dbReference type="Rhea" id="RHEA-COMP:11605"/>
        <dbReference type="ChEBI" id="CHEBI:15377"/>
        <dbReference type="ChEBI" id="CHEBI:30013"/>
        <dbReference type="ChEBI" id="CHEBI:43474"/>
        <dbReference type="ChEBI" id="CHEBI:61977"/>
        <dbReference type="EC" id="3.1.3.16"/>
    </reaction>
</comment>
<evidence type="ECO:0000256" key="4">
    <source>
        <dbReference type="ARBA" id="ARBA00047761"/>
    </source>
</evidence>
<keyword evidence="2" id="KW-0378">Hydrolase</keyword>
<dbReference type="PROSITE" id="PS51746">
    <property type="entry name" value="PPM_2"/>
    <property type="match status" value="1"/>
</dbReference>
<reference evidence="7" key="1">
    <citation type="submission" date="2022-08" db="EMBL/GenBank/DDBJ databases">
        <authorList>
            <person name="Marques A."/>
        </authorList>
    </citation>
    <scope>NUCLEOTIDE SEQUENCE</scope>
    <source>
        <strain evidence="7">RhyPub2mFocal</strain>
        <tissue evidence="7">Leaves</tissue>
    </source>
</reference>
<dbReference type="AlphaFoldDB" id="A0AAV8EYM8"/>
<evidence type="ECO:0000256" key="1">
    <source>
        <dbReference type="ARBA" id="ARBA00013081"/>
    </source>
</evidence>
<organism evidence="7 8">
    <name type="scientific">Rhynchospora pubera</name>
    <dbReference type="NCBI Taxonomy" id="906938"/>
    <lineage>
        <taxon>Eukaryota</taxon>
        <taxon>Viridiplantae</taxon>
        <taxon>Streptophyta</taxon>
        <taxon>Embryophyta</taxon>
        <taxon>Tracheophyta</taxon>
        <taxon>Spermatophyta</taxon>
        <taxon>Magnoliopsida</taxon>
        <taxon>Liliopsida</taxon>
        <taxon>Poales</taxon>
        <taxon>Cyperaceae</taxon>
        <taxon>Cyperoideae</taxon>
        <taxon>Rhynchosporeae</taxon>
        <taxon>Rhynchospora</taxon>
    </lineage>
</organism>
<dbReference type="InterPro" id="IPR001932">
    <property type="entry name" value="PPM-type_phosphatase-like_dom"/>
</dbReference>
<evidence type="ECO:0000313" key="7">
    <source>
        <dbReference type="EMBL" id="KAJ4783423.1"/>
    </source>
</evidence>
<protein>
    <recommendedName>
        <fullName evidence="1">protein-serine/threonine phosphatase</fullName>
        <ecNumber evidence="1">3.1.3.16</ecNumber>
    </recommendedName>
</protein>
<dbReference type="SMART" id="SM00332">
    <property type="entry name" value="PP2Cc"/>
    <property type="match status" value="1"/>
</dbReference>
<evidence type="ECO:0000256" key="5">
    <source>
        <dbReference type="ARBA" id="ARBA00048336"/>
    </source>
</evidence>
<comment type="catalytic activity">
    <reaction evidence="4">
        <text>O-phospho-L-seryl-[protein] + H2O = L-seryl-[protein] + phosphate</text>
        <dbReference type="Rhea" id="RHEA:20629"/>
        <dbReference type="Rhea" id="RHEA-COMP:9863"/>
        <dbReference type="Rhea" id="RHEA-COMP:11604"/>
        <dbReference type="ChEBI" id="CHEBI:15377"/>
        <dbReference type="ChEBI" id="CHEBI:29999"/>
        <dbReference type="ChEBI" id="CHEBI:43474"/>
        <dbReference type="ChEBI" id="CHEBI:83421"/>
        <dbReference type="EC" id="3.1.3.16"/>
    </reaction>
</comment>
<dbReference type="Proteomes" id="UP001140206">
    <property type="component" value="Chromosome 2"/>
</dbReference>
<dbReference type="SUPFAM" id="SSF81606">
    <property type="entry name" value="PP2C-like"/>
    <property type="match status" value="1"/>
</dbReference>
<gene>
    <name evidence="7" type="ORF">LUZ62_034669</name>
</gene>